<feature type="compositionally biased region" description="Acidic residues" evidence="1">
    <location>
        <begin position="346"/>
        <end position="368"/>
    </location>
</feature>
<evidence type="ECO:0000313" key="5">
    <source>
        <dbReference type="Proteomes" id="UP000663305"/>
    </source>
</evidence>
<feature type="transmembrane region" description="Helical" evidence="2">
    <location>
        <begin position="237"/>
        <end position="259"/>
    </location>
</feature>
<organism evidence="4 5">
    <name type="scientific">Halapricum desulfuricans</name>
    <dbReference type="NCBI Taxonomy" id="2841257"/>
    <lineage>
        <taxon>Archaea</taxon>
        <taxon>Methanobacteriati</taxon>
        <taxon>Methanobacteriota</taxon>
        <taxon>Stenosarchaea group</taxon>
        <taxon>Halobacteria</taxon>
        <taxon>Halobacteriales</taxon>
        <taxon>Haloarculaceae</taxon>
        <taxon>Halapricum</taxon>
    </lineage>
</organism>
<dbReference type="GeneID" id="68859572"/>
<evidence type="ECO:0000256" key="2">
    <source>
        <dbReference type="SAM" id="Phobius"/>
    </source>
</evidence>
<reference evidence="4" key="1">
    <citation type="submission" date="2020-11" db="EMBL/GenBank/DDBJ databases">
        <title>Carbohydrate-dependent, anaerobic sulfur respiration: A novel catabolism in halophilic archaea.</title>
        <authorList>
            <person name="Sorokin D.Y."/>
            <person name="Messina E."/>
            <person name="Smedile F."/>
            <person name="La Cono V."/>
            <person name="Hallsworth J.E."/>
            <person name="Yakimov M.M."/>
        </authorList>
    </citation>
    <scope>NUCLEOTIDE SEQUENCE</scope>
    <source>
        <strain evidence="4">HSR-Bgl</strain>
    </source>
</reference>
<evidence type="ECO:0000259" key="3">
    <source>
        <dbReference type="Pfam" id="PF26514"/>
    </source>
</evidence>
<feature type="transmembrane region" description="Helical" evidence="2">
    <location>
        <begin position="194"/>
        <end position="216"/>
    </location>
</feature>
<accession>A0A897NCV2</accession>
<dbReference type="Pfam" id="PF26514">
    <property type="entry name" value="DUF8173"/>
    <property type="match status" value="1"/>
</dbReference>
<keyword evidence="2" id="KW-0472">Membrane</keyword>
<feature type="transmembrane region" description="Helical" evidence="2">
    <location>
        <begin position="296"/>
        <end position="314"/>
    </location>
</feature>
<evidence type="ECO:0000256" key="1">
    <source>
        <dbReference type="SAM" id="MobiDB-lite"/>
    </source>
</evidence>
<dbReference type="Proteomes" id="UP000663305">
    <property type="component" value="Chromosome"/>
</dbReference>
<keyword evidence="2" id="KW-0812">Transmembrane</keyword>
<keyword evidence="2" id="KW-1133">Transmembrane helix</keyword>
<protein>
    <submittedName>
        <fullName evidence="4">Putative membrane protein related to bactofilin</fullName>
    </submittedName>
</protein>
<gene>
    <name evidence="4" type="ORF">HSBGL_0036</name>
</gene>
<evidence type="ECO:0000313" key="4">
    <source>
        <dbReference type="EMBL" id="QSG10482.1"/>
    </source>
</evidence>
<feature type="domain" description="DUF8173" evidence="3">
    <location>
        <begin position="199"/>
        <end position="334"/>
    </location>
</feature>
<feature type="transmembrane region" description="Helical" evidence="2">
    <location>
        <begin position="320"/>
        <end position="338"/>
    </location>
</feature>
<name>A0A897NCV2_9EURY</name>
<sequence>MKRQQAVSGGLVLLVAIAVVAGAFTGVAAAETRTGGTVVVEEGETIDGLSTFSGTVIVRGTVDGNLDGVAGTVVIEESGVVTGNLAVTAGSITVAGEVNGNVDVAGGSLTLAPTGVVDGDLNAGVGSIRLAGTVGGDAMLGGDSITLAETASVGGHVRYAENADFTDEGATVDGSVSADPDIGSGGFDLPDVPGWLFTGYAILVNLVLGAALLVAMPGFSRRVDETVSTEAAKSAGVGVLAALGIPIGLVVLAVTIVGIPLTLAGFVAFALLAWVALLYGRIAVAAWALRQADIDNRWLALVAGIVGFGVLGRIPILGGLLSLATFLLGLGAIALVLVELRRGDGDSDESEPAAEPPIEPDDSDAGAI</sequence>
<feature type="region of interest" description="Disordered" evidence="1">
    <location>
        <begin position="344"/>
        <end position="368"/>
    </location>
</feature>
<dbReference type="RefSeq" id="WP_229125140.1">
    <property type="nucleotide sequence ID" value="NZ_CP064789.1"/>
</dbReference>
<dbReference type="InterPro" id="IPR007607">
    <property type="entry name" value="BacA/B"/>
</dbReference>
<dbReference type="EMBL" id="CP064789">
    <property type="protein sequence ID" value="QSG10482.1"/>
    <property type="molecule type" value="Genomic_DNA"/>
</dbReference>
<feature type="transmembrane region" description="Helical" evidence="2">
    <location>
        <begin position="265"/>
        <end position="289"/>
    </location>
</feature>
<dbReference type="Pfam" id="PF04519">
    <property type="entry name" value="Bactofilin"/>
    <property type="match status" value="1"/>
</dbReference>
<proteinExistence type="predicted"/>
<dbReference type="InterPro" id="IPR058486">
    <property type="entry name" value="DUF8173"/>
</dbReference>
<dbReference type="AlphaFoldDB" id="A0A897NCV2"/>